<feature type="transmembrane region" description="Helical" evidence="7">
    <location>
        <begin position="198"/>
        <end position="217"/>
    </location>
</feature>
<feature type="transmembrane region" description="Helical" evidence="7">
    <location>
        <begin position="64"/>
        <end position="88"/>
    </location>
</feature>
<feature type="transmembrane region" description="Helical" evidence="7">
    <location>
        <begin position="172"/>
        <end position="192"/>
    </location>
</feature>
<gene>
    <name evidence="8" type="ORF">IAC42_08745</name>
</gene>
<reference evidence="8" key="2">
    <citation type="journal article" date="2021" name="PeerJ">
        <title>Extensive microbial diversity within the chicken gut microbiome revealed by metagenomics and culture.</title>
        <authorList>
            <person name="Gilroy R."/>
            <person name="Ravi A."/>
            <person name="Getino M."/>
            <person name="Pursley I."/>
            <person name="Horton D.L."/>
            <person name="Alikhan N.F."/>
            <person name="Baker D."/>
            <person name="Gharbi K."/>
            <person name="Hall N."/>
            <person name="Watson M."/>
            <person name="Adriaenssens E.M."/>
            <person name="Foster-Nyarko E."/>
            <person name="Jarju S."/>
            <person name="Secka A."/>
            <person name="Antonio M."/>
            <person name="Oren A."/>
            <person name="Chaudhuri R.R."/>
            <person name="La Ragione R."/>
            <person name="Hildebrand F."/>
            <person name="Pallen M.J."/>
        </authorList>
    </citation>
    <scope>NUCLEOTIDE SEQUENCE</scope>
    <source>
        <strain evidence="8">11167</strain>
    </source>
</reference>
<dbReference type="GO" id="GO:0042910">
    <property type="term" value="F:xenobiotic transmembrane transporter activity"/>
    <property type="evidence" value="ECO:0007669"/>
    <property type="project" value="InterPro"/>
</dbReference>
<dbReference type="Proteomes" id="UP000823633">
    <property type="component" value="Unassembled WGS sequence"/>
</dbReference>
<dbReference type="PANTHER" id="PTHR43549:SF2">
    <property type="entry name" value="MULTIDRUG RESISTANCE PROTEIN NORM-RELATED"/>
    <property type="match status" value="1"/>
</dbReference>
<evidence type="ECO:0000313" key="9">
    <source>
        <dbReference type="Proteomes" id="UP000823633"/>
    </source>
</evidence>
<dbReference type="InterPro" id="IPR048279">
    <property type="entry name" value="MdtK-like"/>
</dbReference>
<keyword evidence="6 7" id="KW-0472">Membrane</keyword>
<feature type="transmembrane region" description="Helical" evidence="7">
    <location>
        <begin position="141"/>
        <end position="160"/>
    </location>
</feature>
<evidence type="ECO:0000256" key="6">
    <source>
        <dbReference type="ARBA" id="ARBA00023136"/>
    </source>
</evidence>
<comment type="caution">
    <text evidence="8">The sequence shown here is derived from an EMBL/GenBank/DDBJ whole genome shotgun (WGS) entry which is preliminary data.</text>
</comment>
<evidence type="ECO:0000256" key="1">
    <source>
        <dbReference type="ARBA" id="ARBA00004651"/>
    </source>
</evidence>
<reference evidence="8" key="1">
    <citation type="submission" date="2020-10" db="EMBL/GenBank/DDBJ databases">
        <authorList>
            <person name="Gilroy R."/>
        </authorList>
    </citation>
    <scope>NUCLEOTIDE SEQUENCE</scope>
    <source>
        <strain evidence="8">11167</strain>
    </source>
</reference>
<evidence type="ECO:0000256" key="2">
    <source>
        <dbReference type="ARBA" id="ARBA00022448"/>
    </source>
</evidence>
<dbReference type="AlphaFoldDB" id="A0A9D9HBE3"/>
<organism evidence="8 9">
    <name type="scientific">Candidatus Aphodenecus pullistercoris</name>
    <dbReference type="NCBI Taxonomy" id="2840669"/>
    <lineage>
        <taxon>Bacteria</taxon>
        <taxon>Pseudomonadati</taxon>
        <taxon>Spirochaetota</taxon>
        <taxon>Spirochaetia</taxon>
        <taxon>Spirochaetales</taxon>
        <taxon>Candidatus Aphodenecus</taxon>
    </lineage>
</organism>
<dbReference type="GO" id="GO:0015297">
    <property type="term" value="F:antiporter activity"/>
    <property type="evidence" value="ECO:0007669"/>
    <property type="project" value="InterPro"/>
</dbReference>
<feature type="transmembrane region" description="Helical" evidence="7">
    <location>
        <begin position="423"/>
        <end position="447"/>
    </location>
</feature>
<name>A0A9D9HBE3_9SPIR</name>
<feature type="transmembrane region" description="Helical" evidence="7">
    <location>
        <begin position="100"/>
        <end position="121"/>
    </location>
</feature>
<dbReference type="InterPro" id="IPR002528">
    <property type="entry name" value="MATE_fam"/>
</dbReference>
<evidence type="ECO:0000256" key="5">
    <source>
        <dbReference type="ARBA" id="ARBA00022989"/>
    </source>
</evidence>
<dbReference type="GO" id="GO:0005886">
    <property type="term" value="C:plasma membrane"/>
    <property type="evidence" value="ECO:0007669"/>
    <property type="project" value="UniProtKB-SubCell"/>
</dbReference>
<dbReference type="PANTHER" id="PTHR43549">
    <property type="entry name" value="MULTIDRUG RESISTANCE PROTEIN YPNP-RELATED"/>
    <property type="match status" value="1"/>
</dbReference>
<keyword evidence="4 7" id="KW-0812">Transmembrane</keyword>
<evidence type="ECO:0000256" key="4">
    <source>
        <dbReference type="ARBA" id="ARBA00022692"/>
    </source>
</evidence>
<dbReference type="InterPro" id="IPR052031">
    <property type="entry name" value="Membrane_Transporter-Flippase"/>
</dbReference>
<sequence>MVNVTAKDEDFRKEVQSGSLWKVLIKVCAPLALYSWISMLFSVLDTLMASHISAEAVSTVVYMVQLQHIVLAIGSGLSVGAGILIAHAYGRGDWDRIRTILSTTVVLCLMLSGLIILILPFTPTILRLTGTPEVFVAMGSSYFAITLIGIVVQFFTSIYISCERCRGRSRKILMLNMSVVLIKLALTALFVYVLEGDIISIAWATLASYIVILAFALKSFTAKGDAFSFSWKAVRLDRSNLGTIFKLSIPSMVEKMAFSAGKAMVNKMASNYGTEVVGAAGISNNMSGLLTGIETGVEDGGSSLEGQLYGSGNVERTIQMYRRLQISVTVIALVGFVVMRLLTEPIARLFSLTRGGYDPDFQAMIVLLFHYELIGTILLAYAYSGFALILGLGRTKAVLVINFCRIFLFRLPVIYFFQHFTSIGYEAVGMTMSVSNSCVGIMAIIWAEAVIRSERRKASNASRSRA</sequence>
<comment type="subcellular location">
    <subcellularLocation>
        <location evidence="1">Cell membrane</location>
        <topology evidence="1">Multi-pass membrane protein</topology>
    </subcellularLocation>
</comment>
<keyword evidence="5 7" id="KW-1133">Transmembrane helix</keyword>
<dbReference type="Pfam" id="PF01554">
    <property type="entry name" value="MatE"/>
    <property type="match status" value="2"/>
</dbReference>
<proteinExistence type="predicted"/>
<evidence type="ECO:0000256" key="3">
    <source>
        <dbReference type="ARBA" id="ARBA00022475"/>
    </source>
</evidence>
<feature type="transmembrane region" description="Helical" evidence="7">
    <location>
        <begin position="363"/>
        <end position="390"/>
    </location>
</feature>
<accession>A0A9D9HBE3</accession>
<keyword evidence="2" id="KW-0813">Transport</keyword>
<feature type="transmembrane region" description="Helical" evidence="7">
    <location>
        <begin position="23"/>
        <end position="44"/>
    </location>
</feature>
<evidence type="ECO:0000256" key="7">
    <source>
        <dbReference type="SAM" id="Phobius"/>
    </source>
</evidence>
<protein>
    <submittedName>
        <fullName evidence="8">MATE family efflux transporter</fullName>
    </submittedName>
</protein>
<feature type="transmembrane region" description="Helical" evidence="7">
    <location>
        <begin position="324"/>
        <end position="343"/>
    </location>
</feature>
<keyword evidence="3" id="KW-1003">Cell membrane</keyword>
<feature type="transmembrane region" description="Helical" evidence="7">
    <location>
        <begin position="397"/>
        <end position="417"/>
    </location>
</feature>
<dbReference type="PIRSF" id="PIRSF006603">
    <property type="entry name" value="DinF"/>
    <property type="match status" value="1"/>
</dbReference>
<evidence type="ECO:0000313" key="8">
    <source>
        <dbReference type="EMBL" id="MBO8443823.1"/>
    </source>
</evidence>
<dbReference type="EMBL" id="JADIMU010000058">
    <property type="protein sequence ID" value="MBO8443823.1"/>
    <property type="molecule type" value="Genomic_DNA"/>
</dbReference>